<dbReference type="CDD" id="cd06558">
    <property type="entry name" value="crotonase-like"/>
    <property type="match status" value="1"/>
</dbReference>
<dbReference type="GO" id="GO:0004300">
    <property type="term" value="F:enoyl-CoA hydratase activity"/>
    <property type="evidence" value="ECO:0007669"/>
    <property type="project" value="UniProtKB-EC"/>
</dbReference>
<evidence type="ECO:0000256" key="1">
    <source>
        <dbReference type="ARBA" id="ARBA00004156"/>
    </source>
</evidence>
<keyword evidence="14" id="KW-0968">Cytoplasmic vesicle</keyword>
<keyword evidence="13 16" id="KW-0472">Membrane</keyword>
<dbReference type="EC" id="4.2.1.17" evidence="5"/>
<protein>
    <recommendedName>
        <fullName evidence="5">enoyl-CoA hydratase</fullName>
        <ecNumber evidence="5">4.2.1.17</ecNumber>
    </recommendedName>
</protein>
<dbReference type="GO" id="GO:0006631">
    <property type="term" value="P:fatty acid metabolic process"/>
    <property type="evidence" value="ECO:0007669"/>
    <property type="project" value="UniProtKB-KW"/>
</dbReference>
<keyword evidence="12" id="KW-0496">Mitochondrion</keyword>
<evidence type="ECO:0000256" key="3">
    <source>
        <dbReference type="ARBA" id="ARBA00004173"/>
    </source>
</evidence>
<evidence type="ECO:0000256" key="2">
    <source>
        <dbReference type="ARBA" id="ARBA00004167"/>
    </source>
</evidence>
<dbReference type="Gene3D" id="3.90.226.10">
    <property type="entry name" value="2-enoyl-CoA Hydratase, Chain A, domain 1"/>
    <property type="match status" value="2"/>
</dbReference>
<organism evidence="17 18">
    <name type="scientific">Acipenser ruthenus</name>
    <name type="common">Sterlet sturgeon</name>
    <dbReference type="NCBI Taxonomy" id="7906"/>
    <lineage>
        <taxon>Eukaryota</taxon>
        <taxon>Metazoa</taxon>
        <taxon>Chordata</taxon>
        <taxon>Craniata</taxon>
        <taxon>Vertebrata</taxon>
        <taxon>Euteleostomi</taxon>
        <taxon>Actinopterygii</taxon>
        <taxon>Chondrostei</taxon>
        <taxon>Acipenseriformes</taxon>
        <taxon>Acipenseridae</taxon>
        <taxon>Acipenser</taxon>
    </lineage>
</organism>
<keyword evidence="10" id="KW-0007">Acetylation</keyword>
<dbReference type="InterPro" id="IPR018376">
    <property type="entry name" value="Enoyl-CoA_hyd/isom_CS"/>
</dbReference>
<dbReference type="InterPro" id="IPR009431">
    <property type="entry name" value="NSG"/>
</dbReference>
<evidence type="ECO:0000256" key="10">
    <source>
        <dbReference type="ARBA" id="ARBA00022990"/>
    </source>
</evidence>
<dbReference type="GO" id="GO:0032051">
    <property type="term" value="F:clathrin light chain binding"/>
    <property type="evidence" value="ECO:0007669"/>
    <property type="project" value="InterPro"/>
</dbReference>
<dbReference type="PANTHER" id="PTHR28546:SF1">
    <property type="entry name" value="NEURON-SPECIFIC VESICULAR PROTEIN CALCYON"/>
    <property type="match status" value="1"/>
</dbReference>
<dbReference type="PROSITE" id="PS00166">
    <property type="entry name" value="ENOYL_COA_HYDRATASE"/>
    <property type="match status" value="1"/>
</dbReference>
<dbReference type="SUPFAM" id="SSF52096">
    <property type="entry name" value="ClpP/crotonase"/>
    <property type="match status" value="2"/>
</dbReference>
<evidence type="ECO:0000256" key="14">
    <source>
        <dbReference type="ARBA" id="ARBA00023329"/>
    </source>
</evidence>
<keyword evidence="8" id="KW-0809">Transit peptide</keyword>
<sequence length="667" mass="73310">MAAFCRTAALLLQRTKTSPCALIASRTYSSGGQYQHIIVDRKGEKQNVGFIQLNRPKALNALCDGLMTEMGQALDAFEEDKQIGAIVITGSEKAFAAGADIKEMQNRNFQECYAGNFLAHWNKVSLVRKPVIAAVNGFALGGGCELAMMCDIIYAGEKAQFAQPEILLGTIPGAGGTQRLTRAVGKSLAMELVLTGDRISAQEAKLAGLVSKVYPADQVVQEAIKCGEKIAGNSKLVCIMAKEAVNAGLVSKVYPADQVVQEAIKCGEKIAGNSKLVCIMAKEAVNAAATQFPTPAQLPVFSSGPSASSTIHQSGNRFTAVSTFEAPNTATLVPRPTLVSSKRRGQIQEGKDINVVLLLLSSLDVYDNWVMDGGDVSIILKSKDPLLKKLTFPEFVSAFSIFRDILCDEYPMRLPELDADLSILMDVAMRYRGTTFYDHKSFSTKAATTLEQFNLRINWGILDNKLFCHHFSCLKSCRSDMVKLGSNLAEKPEKEQAEEDGFDNIPLITPLDVNQLHQPFPDKVIVKTTTEYQLQQKKKRKLYVPGIKKLNINLYDEVSEKVKLTGLILITMTFLACLLMLVMYKALWYDQLSCPEGFVFKHKHCTPAALEVYYSEQETGSRGSLYTAISHLNQAKKTVPELPSPWLPVINAFKEAEKAKEESSRSQ</sequence>
<evidence type="ECO:0000256" key="9">
    <source>
        <dbReference type="ARBA" id="ARBA00022989"/>
    </source>
</evidence>
<dbReference type="AlphaFoldDB" id="A0A444UNZ0"/>
<keyword evidence="9 16" id="KW-1133">Transmembrane helix</keyword>
<name>A0A444UNZ0_ACIRT</name>
<dbReference type="InterPro" id="IPR029045">
    <property type="entry name" value="ClpP/crotonase-like_dom_sf"/>
</dbReference>
<evidence type="ECO:0000256" key="11">
    <source>
        <dbReference type="ARBA" id="ARBA00023098"/>
    </source>
</evidence>
<dbReference type="FunFam" id="3.90.226.10:FF:000213">
    <property type="entry name" value="Enoyl-CoA hydratase, mitochondrial"/>
    <property type="match status" value="1"/>
</dbReference>
<proteinExistence type="inferred from homology"/>
<dbReference type="GO" id="GO:0016197">
    <property type="term" value="P:endosomal transport"/>
    <property type="evidence" value="ECO:0007669"/>
    <property type="project" value="TreeGrafter"/>
</dbReference>
<keyword evidence="18" id="KW-1185">Reference proteome</keyword>
<dbReference type="InterPro" id="IPR001753">
    <property type="entry name" value="Enoyl-CoA_hydra/iso"/>
</dbReference>
<comment type="subcellular location">
    <subcellularLocation>
        <location evidence="1">Cytoplasmic vesicle membrane</location>
    </subcellularLocation>
    <subcellularLocation>
        <location evidence="2">Membrane</location>
        <topology evidence="2">Single-pass membrane protein</topology>
    </subcellularLocation>
    <subcellularLocation>
        <location evidence="3">Mitochondrion</location>
    </subcellularLocation>
</comment>
<keyword evidence="11" id="KW-0443">Lipid metabolism</keyword>
<evidence type="ECO:0000256" key="13">
    <source>
        <dbReference type="ARBA" id="ARBA00023136"/>
    </source>
</evidence>
<reference evidence="17 18" key="1">
    <citation type="submission" date="2019-01" db="EMBL/GenBank/DDBJ databases">
        <title>Draft Genome and Complete Hox-Cluster Characterization of the Sterlet Sturgeon (Acipenser ruthenus).</title>
        <authorList>
            <person name="Wei Q."/>
        </authorList>
    </citation>
    <scope>NUCLEOTIDE SEQUENCE [LARGE SCALE GENOMIC DNA]</scope>
    <source>
        <strain evidence="17">WHYD16114868_AA</strain>
        <tissue evidence="17">Blood</tissue>
    </source>
</reference>
<dbReference type="GO" id="GO:0030659">
    <property type="term" value="C:cytoplasmic vesicle membrane"/>
    <property type="evidence" value="ECO:0007669"/>
    <property type="project" value="UniProtKB-SubCell"/>
</dbReference>
<evidence type="ECO:0000256" key="4">
    <source>
        <dbReference type="ARBA" id="ARBA00007767"/>
    </source>
</evidence>
<evidence type="ECO:0000256" key="7">
    <source>
        <dbReference type="ARBA" id="ARBA00022832"/>
    </source>
</evidence>
<comment type="similarity">
    <text evidence="15">Belongs to the enoyl-CoA hydratase/isomerase family.</text>
</comment>
<evidence type="ECO:0000313" key="18">
    <source>
        <dbReference type="Proteomes" id="UP000289886"/>
    </source>
</evidence>
<evidence type="ECO:0000256" key="16">
    <source>
        <dbReference type="SAM" id="Phobius"/>
    </source>
</evidence>
<dbReference type="GO" id="GO:0005739">
    <property type="term" value="C:mitochondrion"/>
    <property type="evidence" value="ECO:0007669"/>
    <property type="project" value="UniProtKB-SubCell"/>
</dbReference>
<dbReference type="PANTHER" id="PTHR28546">
    <property type="entry name" value="NEURONAL VESICLE TRAFFICKING-ASSOCIATED PROTEIN 2-RELATED"/>
    <property type="match status" value="1"/>
</dbReference>
<comment type="caution">
    <text evidence="17">The sequence shown here is derived from an EMBL/GenBank/DDBJ whole genome shotgun (WGS) entry which is preliminary data.</text>
</comment>
<keyword evidence="7" id="KW-0276">Fatty acid metabolism</keyword>
<evidence type="ECO:0000256" key="8">
    <source>
        <dbReference type="ARBA" id="ARBA00022946"/>
    </source>
</evidence>
<keyword evidence="6 16" id="KW-0812">Transmembrane</keyword>
<dbReference type="Pfam" id="PF06387">
    <property type="entry name" value="Calcyon"/>
    <property type="match status" value="1"/>
</dbReference>
<dbReference type="EMBL" id="SCEB01214167">
    <property type="protein sequence ID" value="RXM36878.1"/>
    <property type="molecule type" value="Genomic_DNA"/>
</dbReference>
<comment type="similarity">
    <text evidence="4">Belongs to the NSG family.</text>
</comment>
<evidence type="ECO:0000256" key="12">
    <source>
        <dbReference type="ARBA" id="ARBA00023128"/>
    </source>
</evidence>
<evidence type="ECO:0000256" key="6">
    <source>
        <dbReference type="ARBA" id="ARBA00022692"/>
    </source>
</evidence>
<dbReference type="Pfam" id="PF00378">
    <property type="entry name" value="ECH_1"/>
    <property type="match status" value="1"/>
</dbReference>
<dbReference type="GO" id="GO:0048268">
    <property type="term" value="P:clathrin coat assembly"/>
    <property type="evidence" value="ECO:0007669"/>
    <property type="project" value="InterPro"/>
</dbReference>
<dbReference type="Proteomes" id="UP000289886">
    <property type="component" value="Unassembled WGS sequence"/>
</dbReference>
<dbReference type="GO" id="GO:0005768">
    <property type="term" value="C:endosome"/>
    <property type="evidence" value="ECO:0007669"/>
    <property type="project" value="TreeGrafter"/>
</dbReference>
<evidence type="ECO:0000256" key="5">
    <source>
        <dbReference type="ARBA" id="ARBA00012076"/>
    </source>
</evidence>
<gene>
    <name evidence="17" type="ORF">EOD39_0706</name>
</gene>
<evidence type="ECO:0000256" key="15">
    <source>
        <dbReference type="RuleBase" id="RU003707"/>
    </source>
</evidence>
<feature type="transmembrane region" description="Helical" evidence="16">
    <location>
        <begin position="564"/>
        <end position="584"/>
    </location>
</feature>
<accession>A0A444UNZ0</accession>
<evidence type="ECO:0000313" key="17">
    <source>
        <dbReference type="EMBL" id="RXM36878.1"/>
    </source>
</evidence>